<sequence>MKTVRQNWNYEESLDNTLTTLSSNLSRWNKKVFGHVGKMKRRLINRIGGIQRAQENGKNHFLEKLERQLHKELADILDREEILWLQKSRKKWITQRDRNTRYYHTRTIIYKRKNKILKLRNNEGTWVEDQEELALAINFFTHLYQEQGDTTQLQSSRSYPMIQEDVKWNVDVMPTMERLKMLSLGLGSSKHLGWMAS</sequence>
<keyword evidence="2" id="KW-1185">Reference proteome</keyword>
<comment type="caution">
    <text evidence="1">The sequence shown here is derived from an EMBL/GenBank/DDBJ whole genome shotgun (WGS) entry which is preliminary data.</text>
</comment>
<accession>A0A445EFX8</accession>
<evidence type="ECO:0000313" key="1">
    <source>
        <dbReference type="EMBL" id="RYR74175.1"/>
    </source>
</evidence>
<proteinExistence type="predicted"/>
<organism evidence="1 2">
    <name type="scientific">Arachis hypogaea</name>
    <name type="common">Peanut</name>
    <dbReference type="NCBI Taxonomy" id="3818"/>
    <lineage>
        <taxon>Eukaryota</taxon>
        <taxon>Viridiplantae</taxon>
        <taxon>Streptophyta</taxon>
        <taxon>Embryophyta</taxon>
        <taxon>Tracheophyta</taxon>
        <taxon>Spermatophyta</taxon>
        <taxon>Magnoliopsida</taxon>
        <taxon>eudicotyledons</taxon>
        <taxon>Gunneridae</taxon>
        <taxon>Pentapetalae</taxon>
        <taxon>rosids</taxon>
        <taxon>fabids</taxon>
        <taxon>Fabales</taxon>
        <taxon>Fabaceae</taxon>
        <taxon>Papilionoideae</taxon>
        <taxon>50 kb inversion clade</taxon>
        <taxon>dalbergioids sensu lato</taxon>
        <taxon>Dalbergieae</taxon>
        <taxon>Pterocarpus clade</taxon>
        <taxon>Arachis</taxon>
    </lineage>
</organism>
<dbReference type="EMBL" id="SDMP01000002">
    <property type="protein sequence ID" value="RYR74175.1"/>
    <property type="molecule type" value="Genomic_DNA"/>
</dbReference>
<dbReference type="Proteomes" id="UP000289738">
    <property type="component" value="Chromosome A02"/>
</dbReference>
<dbReference type="AlphaFoldDB" id="A0A445EFX8"/>
<evidence type="ECO:0000313" key="2">
    <source>
        <dbReference type="Proteomes" id="UP000289738"/>
    </source>
</evidence>
<reference evidence="1 2" key="1">
    <citation type="submission" date="2019-01" db="EMBL/GenBank/DDBJ databases">
        <title>Sequencing of cultivated peanut Arachis hypogaea provides insights into genome evolution and oil improvement.</title>
        <authorList>
            <person name="Chen X."/>
        </authorList>
    </citation>
    <scope>NUCLEOTIDE SEQUENCE [LARGE SCALE GENOMIC DNA]</scope>
    <source>
        <strain evidence="2">cv. Fuhuasheng</strain>
        <tissue evidence="1">Leaves</tissue>
    </source>
</reference>
<name>A0A445EFX8_ARAHY</name>
<dbReference type="STRING" id="3818.A0A445EFX8"/>
<protein>
    <submittedName>
        <fullName evidence="1">Uncharacterized protein</fullName>
    </submittedName>
</protein>
<gene>
    <name evidence="1" type="ORF">Ahy_A02g008804</name>
</gene>